<evidence type="ECO:0000313" key="3">
    <source>
        <dbReference type="Proteomes" id="UP000249354"/>
    </source>
</evidence>
<dbReference type="InterPro" id="IPR037914">
    <property type="entry name" value="SpoVT-AbrB_sf"/>
</dbReference>
<dbReference type="SUPFAM" id="SSF89447">
    <property type="entry name" value="AbrB/MazE/MraZ-like"/>
    <property type="match status" value="1"/>
</dbReference>
<dbReference type="GO" id="GO:0003677">
    <property type="term" value="F:DNA binding"/>
    <property type="evidence" value="ECO:0007669"/>
    <property type="project" value="UniProtKB-KW"/>
</dbReference>
<dbReference type="AlphaFoldDB" id="A0A2W4VK00"/>
<evidence type="ECO:0000313" key="2">
    <source>
        <dbReference type="EMBL" id="PZO12531.1"/>
    </source>
</evidence>
<protein>
    <submittedName>
        <fullName evidence="2">AbrB/MazE/SpoVT family DNA-binding domain-containing protein</fullName>
    </submittedName>
</protein>
<keyword evidence="2" id="KW-0238">DNA-binding</keyword>
<proteinExistence type="predicted"/>
<evidence type="ECO:0000259" key="1">
    <source>
        <dbReference type="SMART" id="SM00966"/>
    </source>
</evidence>
<name>A0A2W4VK00_9CYAN</name>
<dbReference type="PANTHER" id="PTHR40516">
    <property type="entry name" value="ANTITOXIN CHPS-RELATED"/>
    <property type="match status" value="1"/>
</dbReference>
<reference evidence="3" key="1">
    <citation type="submission" date="2018-04" db="EMBL/GenBank/DDBJ databases">
        <authorList>
            <person name="Cornet L."/>
        </authorList>
    </citation>
    <scope>NUCLEOTIDE SEQUENCE [LARGE SCALE GENOMIC DNA]</scope>
</reference>
<accession>A0A2W4VK00</accession>
<reference evidence="2 3" key="2">
    <citation type="submission" date="2018-06" db="EMBL/GenBank/DDBJ databases">
        <title>Metagenomic assembly of (sub)arctic Cyanobacteria and their associated microbiome from non-axenic cultures.</title>
        <authorList>
            <person name="Baurain D."/>
        </authorList>
    </citation>
    <scope>NUCLEOTIDE SEQUENCE [LARGE SCALE GENOMIC DNA]</scope>
    <source>
        <strain evidence="2">ULC129bin1</strain>
    </source>
</reference>
<dbReference type="Pfam" id="PF04014">
    <property type="entry name" value="MazE_antitoxin"/>
    <property type="match status" value="1"/>
</dbReference>
<dbReference type="InterPro" id="IPR039052">
    <property type="entry name" value="Antitox_PemI-like"/>
</dbReference>
<dbReference type="GO" id="GO:0097351">
    <property type="term" value="F:toxin sequestering activity"/>
    <property type="evidence" value="ECO:0007669"/>
    <property type="project" value="InterPro"/>
</dbReference>
<comment type="caution">
    <text evidence="2">The sequence shown here is derived from an EMBL/GenBank/DDBJ whole genome shotgun (WGS) entry which is preliminary data.</text>
</comment>
<dbReference type="InterPro" id="IPR007159">
    <property type="entry name" value="SpoVT-AbrB_dom"/>
</dbReference>
<dbReference type="Gene3D" id="2.10.260.10">
    <property type="match status" value="1"/>
</dbReference>
<feature type="domain" description="SpoVT-AbrB" evidence="1">
    <location>
        <begin position="6"/>
        <end position="51"/>
    </location>
</feature>
<dbReference type="SMART" id="SM00966">
    <property type="entry name" value="SpoVT_AbrB"/>
    <property type="match status" value="1"/>
</dbReference>
<dbReference type="PANTHER" id="PTHR40516:SF1">
    <property type="entry name" value="ANTITOXIN CHPS-RELATED"/>
    <property type="match status" value="1"/>
</dbReference>
<dbReference type="EMBL" id="QBMC01000146">
    <property type="protein sequence ID" value="PZO12531.1"/>
    <property type="molecule type" value="Genomic_DNA"/>
</dbReference>
<gene>
    <name evidence="2" type="ORF">DCF25_17445</name>
</gene>
<sequence>MDVRVKKWGNSIGLRIPYKLAEKLNIGEDSIVELTASLDTITIKKKQNKFTLDEILASIPEDFRYPEDVADFVESGPVGQEMI</sequence>
<organism evidence="2 3">
    <name type="scientific">Leptolyngbya foveolarum</name>
    <dbReference type="NCBI Taxonomy" id="47253"/>
    <lineage>
        <taxon>Bacteria</taxon>
        <taxon>Bacillati</taxon>
        <taxon>Cyanobacteriota</taxon>
        <taxon>Cyanophyceae</taxon>
        <taxon>Leptolyngbyales</taxon>
        <taxon>Leptolyngbyaceae</taxon>
        <taxon>Leptolyngbya group</taxon>
        <taxon>Leptolyngbya</taxon>
    </lineage>
</organism>
<dbReference type="Proteomes" id="UP000249354">
    <property type="component" value="Unassembled WGS sequence"/>
</dbReference>